<reference evidence="4 5" key="1">
    <citation type="submission" date="2016-07" db="EMBL/GenBank/DDBJ databases">
        <title>Pervasive Adenine N6-methylation of Active Genes in Fungi.</title>
        <authorList>
            <consortium name="DOE Joint Genome Institute"/>
            <person name="Mondo S.J."/>
            <person name="Dannebaum R.O."/>
            <person name="Kuo R.C."/>
            <person name="Labutti K."/>
            <person name="Haridas S."/>
            <person name="Kuo A."/>
            <person name="Salamov A."/>
            <person name="Ahrendt S.R."/>
            <person name="Lipzen A."/>
            <person name="Sullivan W."/>
            <person name="Andreopoulos W.B."/>
            <person name="Clum A."/>
            <person name="Lindquist E."/>
            <person name="Daum C."/>
            <person name="Ramamoorthy G.K."/>
            <person name="Gryganskyi A."/>
            <person name="Culley D."/>
            <person name="Magnuson J.K."/>
            <person name="James T.Y."/>
            <person name="O'Malley M.A."/>
            <person name="Stajich J.E."/>
            <person name="Spatafora J.W."/>
            <person name="Visel A."/>
            <person name="Grigoriev I.V."/>
        </authorList>
    </citation>
    <scope>NUCLEOTIDE SEQUENCE [LARGE SCALE GENOMIC DNA]</scope>
    <source>
        <strain evidence="4 5">62-1032</strain>
    </source>
</reference>
<comment type="caution">
    <text evidence="4">The sequence shown here is derived from an EMBL/GenBank/DDBJ whole genome shotgun (WGS) entry which is preliminary data.</text>
</comment>
<dbReference type="PANTHER" id="PTHR43439:SF2">
    <property type="entry name" value="ENZYME, PUTATIVE (JCVI)-RELATED"/>
    <property type="match status" value="1"/>
</dbReference>
<evidence type="ECO:0000313" key="5">
    <source>
        <dbReference type="Proteomes" id="UP000193467"/>
    </source>
</evidence>
<keyword evidence="1" id="KW-0596">Phosphopantetheine</keyword>
<dbReference type="Gene3D" id="3.40.50.12780">
    <property type="entry name" value="N-terminal domain of ligase-like"/>
    <property type="match status" value="1"/>
</dbReference>
<dbReference type="OrthoDB" id="429813at2759"/>
<dbReference type="GO" id="GO:0031177">
    <property type="term" value="F:phosphopantetheine binding"/>
    <property type="evidence" value="ECO:0007669"/>
    <property type="project" value="InterPro"/>
</dbReference>
<dbReference type="Pfam" id="PF00501">
    <property type="entry name" value="AMP-binding"/>
    <property type="match status" value="1"/>
</dbReference>
<dbReference type="Proteomes" id="UP000193467">
    <property type="component" value="Unassembled WGS sequence"/>
</dbReference>
<dbReference type="InterPro" id="IPR013120">
    <property type="entry name" value="FAR_NAD-bd"/>
</dbReference>
<dbReference type="InterPro" id="IPR036291">
    <property type="entry name" value="NAD(P)-bd_dom_sf"/>
</dbReference>
<keyword evidence="5" id="KW-1185">Reference proteome</keyword>
<dbReference type="SUPFAM" id="SSF51735">
    <property type="entry name" value="NAD(P)-binding Rossmann-fold domains"/>
    <property type="match status" value="1"/>
</dbReference>
<gene>
    <name evidence="4" type="ORF">BCR35DRAFT_276848</name>
</gene>
<protein>
    <submittedName>
        <fullName evidence="4">Acetyl-CoA synthetase-like protein</fullName>
    </submittedName>
</protein>
<keyword evidence="2" id="KW-0597">Phosphoprotein</keyword>
<dbReference type="Pfam" id="PF07993">
    <property type="entry name" value="NAD_binding_4"/>
    <property type="match status" value="1"/>
</dbReference>
<dbReference type="InterPro" id="IPR000873">
    <property type="entry name" value="AMP-dep_synth/lig_dom"/>
</dbReference>
<dbReference type="Gene3D" id="1.10.1200.10">
    <property type="entry name" value="ACP-like"/>
    <property type="match status" value="1"/>
</dbReference>
<dbReference type="InterPro" id="IPR036736">
    <property type="entry name" value="ACP-like_sf"/>
</dbReference>
<dbReference type="PROSITE" id="PS00455">
    <property type="entry name" value="AMP_BINDING"/>
    <property type="match status" value="1"/>
</dbReference>
<proteinExistence type="predicted"/>
<dbReference type="InterPro" id="IPR020806">
    <property type="entry name" value="PKS_PP-bd"/>
</dbReference>
<dbReference type="PROSITE" id="PS50075">
    <property type="entry name" value="CARRIER"/>
    <property type="match status" value="1"/>
</dbReference>
<evidence type="ECO:0000256" key="1">
    <source>
        <dbReference type="ARBA" id="ARBA00022450"/>
    </source>
</evidence>
<evidence type="ECO:0000313" key="4">
    <source>
        <dbReference type="EMBL" id="ORY88492.1"/>
    </source>
</evidence>
<dbReference type="AlphaFoldDB" id="A0A1Y2FWT2"/>
<name>A0A1Y2FWT2_9BASI</name>
<dbReference type="SMART" id="SM00823">
    <property type="entry name" value="PKS_PP"/>
    <property type="match status" value="1"/>
</dbReference>
<dbReference type="Pfam" id="PF23562">
    <property type="entry name" value="AMP-binding_C_3"/>
    <property type="match status" value="1"/>
</dbReference>
<dbReference type="InterPro" id="IPR020845">
    <property type="entry name" value="AMP-binding_CS"/>
</dbReference>
<dbReference type="STRING" id="106004.A0A1Y2FWT2"/>
<organism evidence="4 5">
    <name type="scientific">Leucosporidium creatinivorum</name>
    <dbReference type="NCBI Taxonomy" id="106004"/>
    <lineage>
        <taxon>Eukaryota</taxon>
        <taxon>Fungi</taxon>
        <taxon>Dikarya</taxon>
        <taxon>Basidiomycota</taxon>
        <taxon>Pucciniomycotina</taxon>
        <taxon>Microbotryomycetes</taxon>
        <taxon>Leucosporidiales</taxon>
        <taxon>Leucosporidium</taxon>
    </lineage>
</organism>
<dbReference type="InParanoid" id="A0A1Y2FWT2"/>
<accession>A0A1Y2FWT2</accession>
<dbReference type="InterPro" id="IPR042099">
    <property type="entry name" value="ANL_N_sf"/>
</dbReference>
<evidence type="ECO:0000259" key="3">
    <source>
        <dbReference type="PROSITE" id="PS50075"/>
    </source>
</evidence>
<dbReference type="EMBL" id="MCGR01000010">
    <property type="protein sequence ID" value="ORY88492.1"/>
    <property type="molecule type" value="Genomic_DNA"/>
</dbReference>
<dbReference type="PANTHER" id="PTHR43439">
    <property type="entry name" value="PHENYLACETATE-COENZYME A LIGASE"/>
    <property type="match status" value="1"/>
</dbReference>
<dbReference type="Gene3D" id="3.40.50.720">
    <property type="entry name" value="NAD(P)-binding Rossmann-like Domain"/>
    <property type="match status" value="1"/>
</dbReference>
<sequence length="1033" mass="111602">MTVVNNLQSVTELLQSRARTHPDTFVLGCPDRNLKITNYTFGELEAATNCAAHHYASLIPPRAAGDSNSKLTVALLASSGYDYLITELALSRIGVAVLFVSINNTPAAVAHLIKATQSSHLIIGPAYEQIGAETLALGQNEGVKLVQLAEPSVHDSKAQALVKPYPPALSPAEESKLIAFIVHSSGSTGFPKPIYINHAATIFNIANNFGLRGLTTLPLYHNHGHSCMYRALFSLKPLWLFPSSELPLTTGNVLNILQQPGVKEQVQALFGVPYLYKLLAEEDNGIDFLKTMELCLYGGSAMPTELGHRLVEAGVKLVGHYGATEVGQLMTSFRAYEEDKDWDFNRVSDQLRPFIMFEDQGHGTYEVVVKDGWRGKSVSNRPNGDYALSDLFIKHPTIENRWKFVGRIDDTLVLINGEKVNPVPIELTLRGESPYIADAVIFGGERAQIGALLVLSEAAPSSATREEILSLIRPTLALANSASPSHAQLSDELLLILPAGTPIPKADKGSFIRRKVYAEFKDKIEGVYSALEGDDTAEADKKDVGSVEEMETALFELVKSVAGGDEGLTKDTDLFSYGLDSLAAGRIRNALQRDFRLGGKKLSTNFVFEQPTIAQAASFLVAFASGKTITKLSEVEQMTAMVSKYGALIPTRTKPSGPPSLATVVLTGATGSLGVQLLAQLLADSSVKKIYALVRAKDDADAASRVGASLKERVLSGIEDPRVVPLAADLAKEQLGLTSSRYDEIVSSATVVLHNAWAVNFNLGLASFEPHVKGAMNLINLCFASPYGAAYYFASSVSAVAAWRGPGDVPEAVTEHPSYAQGMGYARSKWVTEALCKIVSETTPVRAVVLRIGQMVGSTVNGRWNESEAISLQLRTGDVLGALPDLKETPSWLPVNFAAKTILDLAVAPAPSQPTSQAWHVLQPKLVPFSSVLDSLAACGIKFDRVSPSEWVERLRTGPQDPTVNPTIKLLEFFESKYGAAVTSSNTAPKRYQLSTEKTLEASKSLREAPVVDSALMAKYVETWRQTGFFARP</sequence>
<feature type="domain" description="Carrier" evidence="3">
    <location>
        <begin position="545"/>
        <end position="624"/>
    </location>
</feature>
<dbReference type="Pfam" id="PF00550">
    <property type="entry name" value="PP-binding"/>
    <property type="match status" value="1"/>
</dbReference>
<evidence type="ECO:0000256" key="2">
    <source>
        <dbReference type="ARBA" id="ARBA00022553"/>
    </source>
</evidence>
<dbReference type="InterPro" id="IPR051414">
    <property type="entry name" value="Adenylate-forming_Reductase"/>
</dbReference>
<dbReference type="InterPro" id="IPR009081">
    <property type="entry name" value="PP-bd_ACP"/>
</dbReference>
<dbReference type="SUPFAM" id="SSF56801">
    <property type="entry name" value="Acetyl-CoA synthetase-like"/>
    <property type="match status" value="1"/>
</dbReference>
<dbReference type="SUPFAM" id="SSF47336">
    <property type="entry name" value="ACP-like"/>
    <property type="match status" value="1"/>
</dbReference>